<reference evidence="6" key="1">
    <citation type="submission" date="2022-07" db="EMBL/GenBank/DDBJ databases">
        <title>Genome Sequence of Agrocybe chaxingu.</title>
        <authorList>
            <person name="Buettner E."/>
        </authorList>
    </citation>
    <scope>NUCLEOTIDE SEQUENCE</scope>
    <source>
        <strain evidence="6">MP-N11</strain>
    </source>
</reference>
<feature type="transmembrane region" description="Helical" evidence="5">
    <location>
        <begin position="577"/>
        <end position="594"/>
    </location>
</feature>
<feature type="transmembrane region" description="Helical" evidence="5">
    <location>
        <begin position="904"/>
        <end position="926"/>
    </location>
</feature>
<dbReference type="PANTHER" id="PTHR31274">
    <property type="entry name" value="PROTEIN ECM3"/>
    <property type="match status" value="1"/>
</dbReference>
<feature type="transmembrane region" description="Helical" evidence="5">
    <location>
        <begin position="975"/>
        <end position="994"/>
    </location>
</feature>
<comment type="caution">
    <text evidence="6">The sequence shown here is derived from an EMBL/GenBank/DDBJ whole genome shotgun (WGS) entry which is preliminary data.</text>
</comment>
<keyword evidence="4 5" id="KW-0472">Membrane</keyword>
<feature type="transmembrane region" description="Helical" evidence="5">
    <location>
        <begin position="513"/>
        <end position="535"/>
    </location>
</feature>
<comment type="subcellular location">
    <subcellularLocation>
        <location evidence="1">Membrane</location>
        <topology evidence="1">Multi-pass membrane protein</topology>
    </subcellularLocation>
</comment>
<dbReference type="Proteomes" id="UP001148786">
    <property type="component" value="Unassembled WGS sequence"/>
</dbReference>
<gene>
    <name evidence="6" type="ORF">NLJ89_g4645</name>
</gene>
<evidence type="ECO:0000256" key="2">
    <source>
        <dbReference type="ARBA" id="ARBA00022692"/>
    </source>
</evidence>
<accession>A0A9W8K9F4</accession>
<feature type="transmembrane region" description="Helical" evidence="5">
    <location>
        <begin position="482"/>
        <end position="501"/>
    </location>
</feature>
<feature type="transmembrane region" description="Helical" evidence="5">
    <location>
        <begin position="1210"/>
        <end position="1237"/>
    </location>
</feature>
<keyword evidence="7" id="KW-1185">Reference proteome</keyword>
<evidence type="ECO:0000256" key="3">
    <source>
        <dbReference type="ARBA" id="ARBA00022989"/>
    </source>
</evidence>
<proteinExistence type="predicted"/>
<dbReference type="InterPro" id="IPR004776">
    <property type="entry name" value="Mem_transp_PIN-like"/>
</dbReference>
<evidence type="ECO:0000256" key="1">
    <source>
        <dbReference type="ARBA" id="ARBA00004141"/>
    </source>
</evidence>
<evidence type="ECO:0000313" key="7">
    <source>
        <dbReference type="Proteomes" id="UP001148786"/>
    </source>
</evidence>
<sequence length="1349" mass="149186">MDPQSTSRPLLPPEILEHIIDQLALSPDEGSKRALSSWLLVSPIFHQRARFHVFSIVTISNTPHAAFSARIRSLRRLLEDNAAFTSASPGGRGGNLIRAIHEVVILVRNGTESNKDILDNPDLIAVIRRLHGPAYGIKGFTLHLDDLLTIVEWNDLSAEFKHAFRNLSRSPFLRSLTISHLPNIPVSFFNGTYLENVSVTGAFPATSERFAQCLSAFEDAPQQDPEASVVESPPMLLSFMTDHTFIFPKAWITNRDVHNLATPLSPFPRLRDLTIILSPLYFATFLRITSHVLKAASRSLEALSFRFVGKFAPRLPTNTTPITLDTMRNLASLSLSLSTNQIVTRRPITEIGLRPILHILESSCSPPSLRRIQIHITLSTRDPRDKLIAPDADEWNAFNQVLSDFCFANLEEIKVNVNFNVLRQSDDNGDMFKYMAWSFSNYEQGHLNNTTSELSLRIASWLHDTSLFEEAWYLVCFNPLNWWWSEQLCLFTVGAWTVFVATEGRRHGIKHLWAYMLLGQIVAISVASSLFYLAILLSPPPPLKDQHSTKTRLTLWLNVFLSITTVALVPFTSRSTFLWNLLVMHALIFLPLVFHEDTTTEGQPSRFLMSTKTLYRLIHIASAVIHARTVLTAVHYLSQNGSTASLHVLQAAWKALHSHPAQSSIGWDVIWTSTSFVIWTLARPDHLENGSKYVSAVYLLLATPAASAGVTAPYILQPREVLSPVDEKEDSRQDLVEDQDMQAVISGREEYPEPSAIELKSNLRTFNLLVAFEHEGQRTLTAVRLPTESEKHREAGPEDGNIQSRKSLQALCVCPHLPKVPSASSTGTFECAVAMVSAGTLIWISCRPLIRLFSCVAGGIIITKADIFPPVAARGASQLVLNIAIPCLMFSKIVPAFSAENVSALGPLVLVAILYEIMGALLAVVIKQFFWVPHRFRNGIIVAGAWGNVGDIPTSVIMSVTSAAPFHGPTDQNLAIAYISAFILVFFITLFPLGGHHLIARDYKGPDVEIEETREAMRHKRMSWVLPFTKLLGLSTPAKKPDLKHPQDVLSEKIESSPVVHEPAPRRRHVAFIDDATTVVPTEGPSSPVGSPPPTEIDMLPRIDSLDRIASMTGLEAWKSGTPTKELVSQEVLPTHRMSTPSLSSPEPPRTWSRFLSKKAVSSFFKSLFIPPSVSILLAFPIAIVPKLKALFVEVPGTYMPAAPDGQPPLAFVIDATTFIGAASVPLGLICLGSSLARLPIPKRGEWKMLPLGAISWLAIGKMILMPILGVLMCEGLTTAGIIDKDDKVLRFVCIFLSCLPTATTQVFLTQVYSGTGSAEHLSAFLIPQYFIMFISMTAVIAYTLQLLF</sequence>
<dbReference type="GO" id="GO:0016020">
    <property type="term" value="C:membrane"/>
    <property type="evidence" value="ECO:0007669"/>
    <property type="project" value="UniProtKB-SubCell"/>
</dbReference>
<dbReference type="Pfam" id="PF11196">
    <property type="entry name" value="DUF2834"/>
    <property type="match status" value="1"/>
</dbReference>
<evidence type="ECO:0000256" key="4">
    <source>
        <dbReference type="ARBA" id="ARBA00023136"/>
    </source>
</evidence>
<feature type="transmembrane region" description="Helical" evidence="5">
    <location>
        <begin position="1249"/>
        <end position="1269"/>
    </location>
</feature>
<name>A0A9W8K9F4_9AGAR</name>
<evidence type="ECO:0000313" key="6">
    <source>
        <dbReference type="EMBL" id="KAJ3510482.1"/>
    </source>
</evidence>
<organism evidence="6 7">
    <name type="scientific">Agrocybe chaxingu</name>
    <dbReference type="NCBI Taxonomy" id="84603"/>
    <lineage>
        <taxon>Eukaryota</taxon>
        <taxon>Fungi</taxon>
        <taxon>Dikarya</taxon>
        <taxon>Basidiomycota</taxon>
        <taxon>Agaricomycotina</taxon>
        <taxon>Agaricomycetes</taxon>
        <taxon>Agaricomycetidae</taxon>
        <taxon>Agaricales</taxon>
        <taxon>Agaricineae</taxon>
        <taxon>Strophariaceae</taxon>
        <taxon>Agrocybe</taxon>
    </lineage>
</organism>
<feature type="transmembrane region" description="Helical" evidence="5">
    <location>
        <begin position="614"/>
        <end position="637"/>
    </location>
</feature>
<dbReference type="EMBL" id="JANKHO010000395">
    <property type="protein sequence ID" value="KAJ3510482.1"/>
    <property type="molecule type" value="Genomic_DNA"/>
</dbReference>
<dbReference type="GO" id="GO:0055085">
    <property type="term" value="P:transmembrane transport"/>
    <property type="evidence" value="ECO:0007669"/>
    <property type="project" value="InterPro"/>
</dbReference>
<dbReference type="OrthoDB" id="435607at2759"/>
<feature type="transmembrane region" description="Helical" evidence="5">
    <location>
        <begin position="879"/>
        <end position="898"/>
    </location>
</feature>
<dbReference type="PANTHER" id="PTHR31274:SF1">
    <property type="entry name" value="AGL149CP"/>
    <property type="match status" value="1"/>
</dbReference>
<keyword evidence="2 5" id="KW-0812">Transmembrane</keyword>
<dbReference type="Pfam" id="PF03547">
    <property type="entry name" value="Mem_trans"/>
    <property type="match status" value="1"/>
</dbReference>
<feature type="transmembrane region" description="Helical" evidence="5">
    <location>
        <begin position="555"/>
        <end position="572"/>
    </location>
</feature>
<dbReference type="InterPro" id="IPR040254">
    <property type="entry name" value="Ecm3-like"/>
</dbReference>
<feature type="transmembrane region" description="Helical" evidence="5">
    <location>
        <begin position="1164"/>
        <end position="1184"/>
    </location>
</feature>
<feature type="transmembrane region" description="Helical" evidence="5">
    <location>
        <begin position="1289"/>
        <end position="1310"/>
    </location>
</feature>
<evidence type="ECO:0000256" key="5">
    <source>
        <dbReference type="SAM" id="Phobius"/>
    </source>
</evidence>
<feature type="transmembrane region" description="Helical" evidence="5">
    <location>
        <begin position="1322"/>
        <end position="1345"/>
    </location>
</feature>
<evidence type="ECO:0008006" key="8">
    <source>
        <dbReference type="Google" id="ProtNLM"/>
    </source>
</evidence>
<dbReference type="InterPro" id="IPR021362">
    <property type="entry name" value="DUF2834"/>
</dbReference>
<feature type="transmembrane region" description="Helical" evidence="5">
    <location>
        <begin position="938"/>
        <end position="963"/>
    </location>
</feature>
<protein>
    <recommendedName>
        <fullName evidence="8">Auxin efflux carrier</fullName>
    </recommendedName>
</protein>
<keyword evidence="3 5" id="KW-1133">Transmembrane helix</keyword>